<keyword evidence="4" id="KW-1134">Transmembrane beta strand</keyword>
<keyword evidence="9" id="KW-1185">Reference proteome</keyword>
<dbReference type="InterPro" id="IPR003423">
    <property type="entry name" value="OMP_efflux"/>
</dbReference>
<dbReference type="PANTHER" id="PTHR30026:SF20">
    <property type="entry name" value="OUTER MEMBRANE PROTEIN TOLC"/>
    <property type="match status" value="1"/>
</dbReference>
<evidence type="ECO:0000313" key="8">
    <source>
        <dbReference type="EMBL" id="UOX35255.1"/>
    </source>
</evidence>
<keyword evidence="6" id="KW-0472">Membrane</keyword>
<reference evidence="8" key="1">
    <citation type="submission" date="2021-12" db="EMBL/GenBank/DDBJ databases">
        <authorList>
            <person name="Cha I.-T."/>
            <person name="Lee K.-E."/>
            <person name="Park S.-J."/>
        </authorList>
    </citation>
    <scope>NUCLEOTIDE SEQUENCE</scope>
    <source>
        <strain evidence="8">YSM-43</strain>
    </source>
</reference>
<dbReference type="Pfam" id="PF02321">
    <property type="entry name" value="OEP"/>
    <property type="match status" value="2"/>
</dbReference>
<comment type="similarity">
    <text evidence="2">Belongs to the outer membrane factor (OMF) (TC 1.B.17) family.</text>
</comment>
<evidence type="ECO:0000256" key="7">
    <source>
        <dbReference type="ARBA" id="ARBA00023237"/>
    </source>
</evidence>
<evidence type="ECO:0000313" key="9">
    <source>
        <dbReference type="Proteomes" id="UP000830454"/>
    </source>
</evidence>
<evidence type="ECO:0000256" key="3">
    <source>
        <dbReference type="ARBA" id="ARBA00022448"/>
    </source>
</evidence>
<reference evidence="8" key="2">
    <citation type="submission" date="2022-04" db="EMBL/GenBank/DDBJ databases">
        <title>Complete Genome Sequence of Flavobacterium sediminilitoris YSM-43, Isolated from a Tidal Sediment.</title>
        <authorList>
            <person name="Lee P.A."/>
        </authorList>
    </citation>
    <scope>NUCLEOTIDE SEQUENCE</scope>
    <source>
        <strain evidence="8">YSM-43</strain>
    </source>
</reference>
<protein>
    <submittedName>
        <fullName evidence="8">TolC family protein</fullName>
    </submittedName>
</protein>
<name>A0ABY4HRL7_9FLAO</name>
<evidence type="ECO:0000256" key="6">
    <source>
        <dbReference type="ARBA" id="ARBA00023136"/>
    </source>
</evidence>
<evidence type="ECO:0000256" key="4">
    <source>
        <dbReference type="ARBA" id="ARBA00022452"/>
    </source>
</evidence>
<comment type="subcellular location">
    <subcellularLocation>
        <location evidence="1">Cell outer membrane</location>
    </subcellularLocation>
</comment>
<dbReference type="SUPFAM" id="SSF56954">
    <property type="entry name" value="Outer membrane efflux proteins (OEP)"/>
    <property type="match status" value="1"/>
</dbReference>
<evidence type="ECO:0000256" key="5">
    <source>
        <dbReference type="ARBA" id="ARBA00022692"/>
    </source>
</evidence>
<dbReference type="RefSeq" id="WP_246918443.1">
    <property type="nucleotide sequence ID" value="NZ_CP090145.1"/>
</dbReference>
<keyword evidence="7" id="KW-0998">Cell outer membrane</keyword>
<sequence>MNKKIIVCLFFITISFFVKGQENTWSLQKCIDTALENNIEIKIRQLEIKRTQKARNSMLNEILPVVNLFGSQSYNFGSTINPSTNGRVSSNIQYDNFYLNAQMNLLDFNAIVNSKRNKISIEIAKAEKEIIENEYKLQILESYYQALFTQELLKIQKEQLKNTIFNFDRISKEVNTGSKPKSDLYDIQLNLSQEEKQVIETEQLFTIQKTQLFQLMNYSNIIIENVSLEKALTSNVETEKEINNPKIISAKLNYERDLEEVSLQRSNNLPVLSAFYQISSFYYKPLNQPDVIVDSFNNQIGNNKNQQVGLQLNIPILNGFKNNRKINVAKIESEKSNLKIEQENQKVAQQLEIEEKNKQNYLALQKKLDEVLAFAHASFITTQAKFVVGKVDTFIYSSVKNNVLTSEYNVLKNDLQLQYINFKMNLIRSNNL</sequence>
<keyword evidence="5" id="KW-0812">Transmembrane</keyword>
<accession>A0ABY4HRL7</accession>
<organism evidence="8 9">
    <name type="scientific">Flavobacterium sediminilitoris</name>
    <dbReference type="NCBI Taxonomy" id="2024526"/>
    <lineage>
        <taxon>Bacteria</taxon>
        <taxon>Pseudomonadati</taxon>
        <taxon>Bacteroidota</taxon>
        <taxon>Flavobacteriia</taxon>
        <taxon>Flavobacteriales</taxon>
        <taxon>Flavobacteriaceae</taxon>
        <taxon>Flavobacterium</taxon>
    </lineage>
</organism>
<dbReference type="Gene3D" id="1.20.1600.10">
    <property type="entry name" value="Outer membrane efflux proteins (OEP)"/>
    <property type="match status" value="1"/>
</dbReference>
<keyword evidence="3" id="KW-0813">Transport</keyword>
<gene>
    <name evidence="8" type="ORF">LXD69_06990</name>
</gene>
<evidence type="ECO:0000256" key="2">
    <source>
        <dbReference type="ARBA" id="ARBA00007613"/>
    </source>
</evidence>
<dbReference type="PANTHER" id="PTHR30026">
    <property type="entry name" value="OUTER MEMBRANE PROTEIN TOLC"/>
    <property type="match status" value="1"/>
</dbReference>
<proteinExistence type="inferred from homology"/>
<dbReference type="InterPro" id="IPR051906">
    <property type="entry name" value="TolC-like"/>
</dbReference>
<dbReference type="Proteomes" id="UP000830454">
    <property type="component" value="Chromosome"/>
</dbReference>
<evidence type="ECO:0000256" key="1">
    <source>
        <dbReference type="ARBA" id="ARBA00004442"/>
    </source>
</evidence>
<dbReference type="EMBL" id="CP090145">
    <property type="protein sequence ID" value="UOX35255.1"/>
    <property type="molecule type" value="Genomic_DNA"/>
</dbReference>